<evidence type="ECO:0008006" key="5">
    <source>
        <dbReference type="Google" id="ProtNLM"/>
    </source>
</evidence>
<proteinExistence type="inferred from homology"/>
<evidence type="ECO:0000313" key="3">
    <source>
        <dbReference type="EMBL" id="PCE62859.1"/>
    </source>
</evidence>
<accession>A0A2A4G1K6</accession>
<sequence>MKKTYHLSSCDTCKRILNSWPLSEDHILQDIKKEPLTPDQLEELFEMSGSYKALINGRARLFKEKGLTAKTIDEDQAKALLLEHYTFLKRPVTILGNQLFIGNGKKEVAAVAEALAQ</sequence>
<evidence type="ECO:0000256" key="1">
    <source>
        <dbReference type="ARBA" id="ARBA00007198"/>
    </source>
</evidence>
<keyword evidence="4" id="KW-1185">Reference proteome</keyword>
<organism evidence="3 4">
    <name type="scientific">Sediminicola luteus</name>
    <dbReference type="NCBI Taxonomy" id="319238"/>
    <lineage>
        <taxon>Bacteria</taxon>
        <taxon>Pseudomonadati</taxon>
        <taxon>Bacteroidota</taxon>
        <taxon>Flavobacteriia</taxon>
        <taxon>Flavobacteriales</taxon>
        <taxon>Flavobacteriaceae</taxon>
        <taxon>Sediminicola</taxon>
    </lineage>
</organism>
<dbReference type="SUPFAM" id="SSF52833">
    <property type="entry name" value="Thioredoxin-like"/>
    <property type="match status" value="1"/>
</dbReference>
<evidence type="ECO:0000313" key="4">
    <source>
        <dbReference type="Proteomes" id="UP000219559"/>
    </source>
</evidence>
<comment type="similarity">
    <text evidence="1 2">Belongs to the ArsC family.</text>
</comment>
<dbReference type="RefSeq" id="WP_097440968.1">
    <property type="nucleotide sequence ID" value="NZ_KZ300477.1"/>
</dbReference>
<dbReference type="PANTHER" id="PTHR30041:SF8">
    <property type="entry name" value="PROTEIN YFFB"/>
    <property type="match status" value="1"/>
</dbReference>
<reference evidence="3 4" key="1">
    <citation type="submission" date="2017-04" db="EMBL/GenBank/DDBJ databases">
        <title>A new member of the family Flavobacteriaceae isolated from ascidians.</title>
        <authorList>
            <person name="Chen L."/>
        </authorList>
    </citation>
    <scope>NUCLEOTIDE SEQUENCE [LARGE SCALE GENOMIC DNA]</scope>
    <source>
        <strain evidence="3 4">HQA918</strain>
    </source>
</reference>
<evidence type="ECO:0000256" key="2">
    <source>
        <dbReference type="PROSITE-ProRule" id="PRU01282"/>
    </source>
</evidence>
<dbReference type="Proteomes" id="UP000219559">
    <property type="component" value="Unassembled WGS sequence"/>
</dbReference>
<protein>
    <recommendedName>
        <fullName evidence="5">Arsenate reductase</fullName>
    </recommendedName>
</protein>
<dbReference type="InterPro" id="IPR036249">
    <property type="entry name" value="Thioredoxin-like_sf"/>
</dbReference>
<dbReference type="AlphaFoldDB" id="A0A2A4G1K6"/>
<dbReference type="Gene3D" id="3.40.30.10">
    <property type="entry name" value="Glutaredoxin"/>
    <property type="match status" value="1"/>
</dbReference>
<gene>
    <name evidence="3" type="ORF">B7P33_16400</name>
</gene>
<dbReference type="EMBL" id="NBWU01000007">
    <property type="protein sequence ID" value="PCE62859.1"/>
    <property type="molecule type" value="Genomic_DNA"/>
</dbReference>
<dbReference type="PROSITE" id="PS51353">
    <property type="entry name" value="ARSC"/>
    <property type="match status" value="1"/>
</dbReference>
<dbReference type="PANTHER" id="PTHR30041">
    <property type="entry name" value="ARSENATE REDUCTASE"/>
    <property type="match status" value="1"/>
</dbReference>
<dbReference type="InterPro" id="IPR006660">
    <property type="entry name" value="Arsenate_reductase-like"/>
</dbReference>
<comment type="caution">
    <text evidence="3">The sequence shown here is derived from an EMBL/GenBank/DDBJ whole genome shotgun (WGS) entry which is preliminary data.</text>
</comment>
<dbReference type="OrthoDB" id="1120494at2"/>
<dbReference type="Pfam" id="PF03960">
    <property type="entry name" value="ArsC"/>
    <property type="match status" value="1"/>
</dbReference>
<name>A0A2A4G1K6_9FLAO</name>